<dbReference type="EMBL" id="OY882858">
    <property type="protein sequence ID" value="CAK6433051.1"/>
    <property type="molecule type" value="Genomic_DNA"/>
</dbReference>
<feature type="compositionally biased region" description="Basic and acidic residues" evidence="2">
    <location>
        <begin position="223"/>
        <end position="258"/>
    </location>
</feature>
<dbReference type="Pfam" id="PF14642">
    <property type="entry name" value="FAM47"/>
    <property type="match status" value="1"/>
</dbReference>
<feature type="compositionally biased region" description="Basic and acidic residues" evidence="2">
    <location>
        <begin position="171"/>
        <end position="194"/>
    </location>
</feature>
<dbReference type="Proteomes" id="UP001314169">
    <property type="component" value="Chromosome 1"/>
</dbReference>
<proteinExistence type="inferred from homology"/>
<dbReference type="PANTHER" id="PTHR46449:SF5">
    <property type="entry name" value="FAMILY WITH SEQUENCE SIMILARITY 47 MEMBER E"/>
    <property type="match status" value="1"/>
</dbReference>
<sequence>MADRRRTCRPAPLARLGVHGRSWCKENVPSQFSTQHEDRRLHPTFMNTRRWVFVKKGLDDFRNGCPSWENMITRGLPEHPAPQRYSRGPRPPPRRRPSYLPEGAALCSRLSAAQRARKAFLEDIEAQLTQHLLAPCAGLEESLPPELLKRVLEVLDPDKKLEDAWAHCEGVEKKPKEPTKLREKCPTQDPKEPPKLLAKRPTRASLELPKKTLRLKNSCQSLSKEKKPIRSPSEEKPSEKDSLHKDGPDPYENTRKSGSTRIDEEYIMKQFEVNYEREISHNVLHPLKLGEIPGDLKKGEGLKKQQESEFFQELEPELKNTCKPKHVKMRYGAWYLHPKLWKRQRADEPLTDPKALHKDENLRKEQKKQEEEEFAKLHGPAAFRNFILRKGYRMPSFLENINTKKECKCDYNKTPGK</sequence>
<evidence type="ECO:0000256" key="1">
    <source>
        <dbReference type="ARBA" id="ARBA00005277"/>
    </source>
</evidence>
<evidence type="ECO:0000313" key="4">
    <source>
        <dbReference type="Proteomes" id="UP001314169"/>
    </source>
</evidence>
<feature type="region of interest" description="Disordered" evidence="2">
    <location>
        <begin position="171"/>
        <end position="258"/>
    </location>
</feature>
<organism evidence="3 4">
    <name type="scientific">Pipistrellus nathusii</name>
    <name type="common">Nathusius' pipistrelle</name>
    <dbReference type="NCBI Taxonomy" id="59473"/>
    <lineage>
        <taxon>Eukaryota</taxon>
        <taxon>Metazoa</taxon>
        <taxon>Chordata</taxon>
        <taxon>Craniata</taxon>
        <taxon>Vertebrata</taxon>
        <taxon>Euteleostomi</taxon>
        <taxon>Mammalia</taxon>
        <taxon>Eutheria</taxon>
        <taxon>Laurasiatheria</taxon>
        <taxon>Chiroptera</taxon>
        <taxon>Yangochiroptera</taxon>
        <taxon>Vespertilionidae</taxon>
        <taxon>Pipistrellus</taxon>
    </lineage>
</organism>
<keyword evidence="4" id="KW-1185">Reference proteome</keyword>
<accession>A0ABN9Z3Z6</accession>
<comment type="similarity">
    <text evidence="1">Belongs to the FAM47 family.</text>
</comment>
<feature type="region of interest" description="Disordered" evidence="2">
    <location>
        <begin position="346"/>
        <end position="375"/>
    </location>
</feature>
<dbReference type="InterPro" id="IPR032743">
    <property type="entry name" value="FAM47"/>
</dbReference>
<feature type="region of interest" description="Disordered" evidence="2">
    <location>
        <begin position="72"/>
        <end position="100"/>
    </location>
</feature>
<reference evidence="3" key="1">
    <citation type="submission" date="2023-12" db="EMBL/GenBank/DDBJ databases">
        <authorList>
            <person name="Brown T."/>
        </authorList>
    </citation>
    <scope>NUCLEOTIDE SEQUENCE</scope>
</reference>
<evidence type="ECO:0000313" key="3">
    <source>
        <dbReference type="EMBL" id="CAK6433051.1"/>
    </source>
</evidence>
<dbReference type="PANTHER" id="PTHR46449">
    <property type="entry name" value="ZGC:158260"/>
    <property type="match status" value="1"/>
</dbReference>
<evidence type="ECO:0000256" key="2">
    <source>
        <dbReference type="SAM" id="MobiDB-lite"/>
    </source>
</evidence>
<protein>
    <recommendedName>
        <fullName evidence="5">Protein FAM47E</fullName>
    </recommendedName>
</protein>
<name>A0ABN9Z3Z6_PIPNA</name>
<feature type="compositionally biased region" description="Basic and acidic residues" evidence="2">
    <location>
        <begin position="354"/>
        <end position="375"/>
    </location>
</feature>
<evidence type="ECO:0008006" key="5">
    <source>
        <dbReference type="Google" id="ProtNLM"/>
    </source>
</evidence>
<gene>
    <name evidence="3" type="ORF">MPIPNATIZW_LOCUS1357</name>
</gene>